<keyword evidence="2" id="KW-1185">Reference proteome</keyword>
<accession>A0A0D9W2F1</accession>
<evidence type="ECO:0000313" key="1">
    <source>
        <dbReference type="EnsemblPlants" id="LPERR04G02090.2"/>
    </source>
</evidence>
<reference evidence="1 2" key="1">
    <citation type="submission" date="2012-08" db="EMBL/GenBank/DDBJ databases">
        <title>Oryza genome evolution.</title>
        <authorList>
            <person name="Wing R.A."/>
        </authorList>
    </citation>
    <scope>NUCLEOTIDE SEQUENCE</scope>
</reference>
<dbReference type="EnsemblPlants" id="LPERR04G02090.2">
    <property type="protein sequence ID" value="LPERR04G02090.2"/>
    <property type="gene ID" value="LPERR04G02090"/>
</dbReference>
<dbReference type="Gramene" id="LPERR04G02090.2">
    <property type="protein sequence ID" value="LPERR04G02090.2"/>
    <property type="gene ID" value="LPERR04G02090"/>
</dbReference>
<dbReference type="AlphaFoldDB" id="A0A0D9W2F1"/>
<reference evidence="2" key="2">
    <citation type="submission" date="2013-12" db="EMBL/GenBank/DDBJ databases">
        <authorList>
            <person name="Yu Y."/>
            <person name="Lee S."/>
            <person name="de Baynast K."/>
            <person name="Wissotski M."/>
            <person name="Liu L."/>
            <person name="Talag J."/>
            <person name="Goicoechea J."/>
            <person name="Angelova A."/>
            <person name="Jetty R."/>
            <person name="Kudrna D."/>
            <person name="Golser W."/>
            <person name="Rivera L."/>
            <person name="Zhang J."/>
            <person name="Wing R."/>
        </authorList>
    </citation>
    <scope>NUCLEOTIDE SEQUENCE</scope>
</reference>
<name>A0A0D9W2F1_9ORYZ</name>
<proteinExistence type="predicted"/>
<reference evidence="1" key="3">
    <citation type="submission" date="2015-04" db="UniProtKB">
        <authorList>
            <consortium name="EnsemblPlants"/>
        </authorList>
    </citation>
    <scope>IDENTIFICATION</scope>
</reference>
<organism evidence="1 2">
    <name type="scientific">Leersia perrieri</name>
    <dbReference type="NCBI Taxonomy" id="77586"/>
    <lineage>
        <taxon>Eukaryota</taxon>
        <taxon>Viridiplantae</taxon>
        <taxon>Streptophyta</taxon>
        <taxon>Embryophyta</taxon>
        <taxon>Tracheophyta</taxon>
        <taxon>Spermatophyta</taxon>
        <taxon>Magnoliopsida</taxon>
        <taxon>Liliopsida</taxon>
        <taxon>Poales</taxon>
        <taxon>Poaceae</taxon>
        <taxon>BOP clade</taxon>
        <taxon>Oryzoideae</taxon>
        <taxon>Oryzeae</taxon>
        <taxon>Oryzinae</taxon>
        <taxon>Leersia</taxon>
    </lineage>
</organism>
<protein>
    <submittedName>
        <fullName evidence="1">Uncharacterized protein</fullName>
    </submittedName>
</protein>
<dbReference type="HOGENOM" id="CLU_2889009_0_0_1"/>
<sequence length="63" mass="7058">MDSLIRDCQISKTCFTIVPALCLALAGPNLIQNQQNNQQILLMWLPVTRPGRTLTMGSYQKLP</sequence>
<dbReference type="Proteomes" id="UP000032180">
    <property type="component" value="Chromosome 4"/>
</dbReference>
<evidence type="ECO:0000313" key="2">
    <source>
        <dbReference type="Proteomes" id="UP000032180"/>
    </source>
</evidence>